<feature type="domain" description="Coatomer gamma subunit appendage Ig-like subdomain" evidence="14">
    <location>
        <begin position="676"/>
        <end position="828"/>
    </location>
</feature>
<dbReference type="GO" id="GO:0030126">
    <property type="term" value="C:COPI vesicle coat"/>
    <property type="evidence" value="ECO:0007669"/>
    <property type="project" value="InterPro"/>
</dbReference>
<dbReference type="OrthoDB" id="1074925at2759"/>
<dbReference type="PIRSF" id="PIRSF037093">
    <property type="entry name" value="Coatomer_gamma_subunit"/>
    <property type="match status" value="1"/>
</dbReference>
<dbReference type="GO" id="GO:0005783">
    <property type="term" value="C:endoplasmic reticulum"/>
    <property type="evidence" value="ECO:0007669"/>
    <property type="project" value="TreeGrafter"/>
</dbReference>
<keyword evidence="6 11" id="KW-0931">ER-Golgi transport</keyword>
<dbReference type="Pfam" id="PF01602">
    <property type="entry name" value="Adaptin_N"/>
    <property type="match status" value="1"/>
</dbReference>
<organism evidence="16 17">
    <name type="scientific">[Candida] subhashii</name>
    <dbReference type="NCBI Taxonomy" id="561895"/>
    <lineage>
        <taxon>Eukaryota</taxon>
        <taxon>Fungi</taxon>
        <taxon>Dikarya</taxon>
        <taxon>Ascomycota</taxon>
        <taxon>Saccharomycotina</taxon>
        <taxon>Pichiomycetes</taxon>
        <taxon>Debaryomycetaceae</taxon>
        <taxon>Spathaspora</taxon>
    </lineage>
</organism>
<dbReference type="InterPro" id="IPR002553">
    <property type="entry name" value="Clathrin/coatomer_adapt-like_N"/>
</dbReference>
<dbReference type="Pfam" id="PF08752">
    <property type="entry name" value="COP-gamma_platf"/>
    <property type="match status" value="1"/>
</dbReference>
<dbReference type="EMBL" id="JAGSYN010000274">
    <property type="protein sequence ID" value="KAG7660747.1"/>
    <property type="molecule type" value="Genomic_DNA"/>
</dbReference>
<dbReference type="PANTHER" id="PTHR10261">
    <property type="entry name" value="COATOMER SUBUNIT GAMMA"/>
    <property type="match status" value="1"/>
</dbReference>
<dbReference type="FunFam" id="1.25.10.10:FF:000368">
    <property type="entry name" value="Coatomer subunit gamma"/>
    <property type="match status" value="1"/>
</dbReference>
<evidence type="ECO:0000259" key="14">
    <source>
        <dbReference type="Pfam" id="PF08752"/>
    </source>
</evidence>
<evidence type="ECO:0000256" key="1">
    <source>
        <dbReference type="ARBA" id="ARBA00004255"/>
    </source>
</evidence>
<dbReference type="GO" id="GO:0006886">
    <property type="term" value="P:intracellular protein transport"/>
    <property type="evidence" value="ECO:0007669"/>
    <property type="project" value="InterPro"/>
</dbReference>
<dbReference type="GO" id="GO:0006888">
    <property type="term" value="P:endoplasmic reticulum to Golgi vesicle-mediated transport"/>
    <property type="evidence" value="ECO:0007669"/>
    <property type="project" value="TreeGrafter"/>
</dbReference>
<evidence type="ECO:0000313" key="17">
    <source>
        <dbReference type="Proteomes" id="UP000694255"/>
    </source>
</evidence>
<evidence type="ECO:0000256" key="12">
    <source>
        <dbReference type="SAM" id="MobiDB-lite"/>
    </source>
</evidence>
<comment type="subcellular location">
    <subcellularLocation>
        <location evidence="11">Cytoplasm</location>
    </subcellularLocation>
    <subcellularLocation>
        <location evidence="1 11">Golgi apparatus membrane</location>
        <topology evidence="1 11">Peripheral membrane protein</topology>
        <orientation evidence="1 11">Cytoplasmic side</orientation>
    </subcellularLocation>
    <subcellularLocation>
        <location evidence="11">Cytoplasmic vesicle</location>
        <location evidence="11">COPI-coated vesicle membrane</location>
        <topology evidence="11">Peripheral membrane protein</topology>
        <orientation evidence="11">Cytoplasmic side</orientation>
    </subcellularLocation>
</comment>
<evidence type="ECO:0000313" key="16">
    <source>
        <dbReference type="EMBL" id="KAG7660747.1"/>
    </source>
</evidence>
<evidence type="ECO:0000259" key="13">
    <source>
        <dbReference type="Pfam" id="PF01602"/>
    </source>
</evidence>
<evidence type="ECO:0000256" key="10">
    <source>
        <dbReference type="ARBA" id="ARBA00023329"/>
    </source>
</evidence>
<feature type="region of interest" description="Disordered" evidence="12">
    <location>
        <begin position="641"/>
        <end position="667"/>
    </location>
</feature>
<evidence type="ECO:0000256" key="7">
    <source>
        <dbReference type="ARBA" id="ARBA00022927"/>
    </source>
</evidence>
<dbReference type="Proteomes" id="UP000694255">
    <property type="component" value="Unassembled WGS sequence"/>
</dbReference>
<name>A0A8J5QBW5_9ASCO</name>
<evidence type="ECO:0000256" key="11">
    <source>
        <dbReference type="PIRNR" id="PIRNR037093"/>
    </source>
</evidence>
<reference evidence="16 17" key="1">
    <citation type="journal article" date="2021" name="DNA Res.">
        <title>Genome analysis of Candida subhashii reveals its hybrid nature and dual mitochondrial genome conformations.</title>
        <authorList>
            <person name="Mixao V."/>
            <person name="Hegedusova E."/>
            <person name="Saus E."/>
            <person name="Pryszcz L.P."/>
            <person name="Cillingova A."/>
            <person name="Nosek J."/>
            <person name="Gabaldon T."/>
        </authorList>
    </citation>
    <scope>NUCLEOTIDE SEQUENCE [LARGE SCALE GENOMIC DNA]</scope>
    <source>
        <strain evidence="16 17">CBS 10753</strain>
    </source>
</reference>
<keyword evidence="7 11" id="KW-0653">Protein transport</keyword>
<gene>
    <name evidence="16" type="ORF">J8A68_005709</name>
</gene>
<dbReference type="GO" id="GO:0006891">
    <property type="term" value="P:intra-Golgi vesicle-mediated transport"/>
    <property type="evidence" value="ECO:0007669"/>
    <property type="project" value="TreeGrafter"/>
</dbReference>
<evidence type="ECO:0000256" key="9">
    <source>
        <dbReference type="ARBA" id="ARBA00023136"/>
    </source>
</evidence>
<dbReference type="InterPro" id="IPR032154">
    <property type="entry name" value="Coatomer_g_Cpla"/>
</dbReference>
<comment type="similarity">
    <text evidence="2 11">Belongs to the COPG family.</text>
</comment>
<keyword evidence="3 11" id="KW-0813">Transport</keyword>
<evidence type="ECO:0000256" key="3">
    <source>
        <dbReference type="ARBA" id="ARBA00022448"/>
    </source>
</evidence>
<keyword evidence="9 11" id="KW-0472">Membrane</keyword>
<protein>
    <recommendedName>
        <fullName evidence="11">Coatomer subunit gamma</fullName>
    </recommendedName>
</protein>
<dbReference type="AlphaFoldDB" id="A0A8J5QBW5"/>
<feature type="domain" description="Coatomer subunit gamma C-terminal" evidence="15">
    <location>
        <begin position="832"/>
        <end position="944"/>
    </location>
</feature>
<dbReference type="RefSeq" id="XP_049260980.1">
    <property type="nucleotide sequence ID" value="XM_049409804.1"/>
</dbReference>
<dbReference type="GO" id="GO:0005198">
    <property type="term" value="F:structural molecule activity"/>
    <property type="evidence" value="ECO:0007669"/>
    <property type="project" value="InterPro"/>
</dbReference>
<evidence type="ECO:0000256" key="6">
    <source>
        <dbReference type="ARBA" id="ARBA00022892"/>
    </source>
</evidence>
<dbReference type="Pfam" id="PF16381">
    <property type="entry name" value="Coatomer_g_Cpla"/>
    <property type="match status" value="1"/>
</dbReference>
<keyword evidence="17" id="KW-1185">Reference proteome</keyword>
<comment type="caution">
    <text evidence="16">The sequence shown here is derived from an EMBL/GenBank/DDBJ whole genome shotgun (WGS) entry which is preliminary data.</text>
</comment>
<evidence type="ECO:0000256" key="4">
    <source>
        <dbReference type="ARBA" id="ARBA00022490"/>
    </source>
</evidence>
<comment type="function">
    <text evidence="11">The coatomer is a cytosolic protein complex that binds to dilysine motifs and reversibly associates with Golgi non-clathrin-coated vesicles, which further mediate biosynthetic protein transport from the ER, via the Golgi up to the trans Golgi network. Coatomer complex is required for budding from Golgi membranes, and is essential for the retrograde Golgi-to-ER transport of dilysine-tagged proteins.</text>
</comment>
<proteinExistence type="inferred from homology"/>
<evidence type="ECO:0000256" key="8">
    <source>
        <dbReference type="ARBA" id="ARBA00023034"/>
    </source>
</evidence>
<evidence type="ECO:0000256" key="5">
    <source>
        <dbReference type="ARBA" id="ARBA00022737"/>
    </source>
</evidence>
<comment type="subunit">
    <text evidence="11">Oligomeric complex.</text>
</comment>
<keyword evidence="4 11" id="KW-0963">Cytoplasm</keyword>
<dbReference type="GO" id="GO:0009306">
    <property type="term" value="P:protein secretion"/>
    <property type="evidence" value="ECO:0007669"/>
    <property type="project" value="TreeGrafter"/>
</dbReference>
<evidence type="ECO:0000259" key="15">
    <source>
        <dbReference type="Pfam" id="PF16381"/>
    </source>
</evidence>
<dbReference type="GO" id="GO:0005793">
    <property type="term" value="C:endoplasmic reticulum-Golgi intermediate compartment"/>
    <property type="evidence" value="ECO:0007669"/>
    <property type="project" value="TreeGrafter"/>
</dbReference>
<accession>A0A8J5QBW5</accession>
<dbReference type="GeneID" id="73472509"/>
<dbReference type="InterPro" id="IPR017106">
    <property type="entry name" value="Coatomer_gsu"/>
</dbReference>
<dbReference type="PANTHER" id="PTHR10261:SF0">
    <property type="entry name" value="COATOMER SUBUNIT GAMMA-2"/>
    <property type="match status" value="1"/>
</dbReference>
<sequence length="945" mass="105389">MSTSSYKKQDAYAVTANIPDKMAVFQECMQQFNASPINVKKCRQLLAKLLRLIYYGEQFPAQESTHLFFSISKLFQHKDQSLRQLVYLTIKELSATSDDILMVTSSIMKDIQGNDAVYKPNAIRTLSKVLDPTTVTAAERLFKTSIVDKNPVVSSAALISAYNLLPNAKEVVKRFTNEALEALQSYKQFPATQFQLHDYYGSSTSNLPSTSYMYQYHALGLIYQLRSHDKMALMKLITTLSEGSSLKNSLSTIQLIRYINKILIDDPNLIGHLYPILSGFLKHKSDMVELEACKSLINLQHLIKEDQFMAIVNTLQKLLGVPRTATRFAAIRLINKISARHPERIMVVNSELEGLINDSNRSISTLAITTLLKIMGAGTTAVAGSEGGESVDRLISKMTSLMDEITEDFKIVIIEAIENLALKFPNKHKKLVAFLTDLLRDDGTLQLKTSIVDALFDLIKFLPDADAKQLILMNLCEFIEDCEFTELSVRILHLLGDEGPTTSNPSYYIRHIYNRLVLENSIVRSSAVIALAKFAAVCGGDVAKNITILLGRCLNDVDDEVRDRAAISLKFIENKCKKLIVRESRYDLYSLENKLISYLNDPANFVDKFAIEEVPIVSNEELKSIEYNIKINRLEKNATSATNESAVGAEDQTGGRAKTEEPSESNAAAQELLKQQEYAQELSLIDNFVDYGKLTKSTIVPIYLTDKENEIVVNVVKHLFIESQKLVLQYNITNTLPHTALQDISVISQPDNELYEEDFILPLDELKPDQTGIVYVSFSIPSIDEQADLICRFGNTIAYTNKDMDDDGNVYEGDDGWADEYQVDDLDVLACDFITPLYNSNFTALFDQLEIHDTGVVNLTGEGSNRLENAVEKLKSSLNMMALDGSDYVPSDATSHVLKLLGKDAWGGKVGVLIRLASAGGKIAAKIEIKSETENLGGLILNSVY</sequence>
<dbReference type="GO" id="GO:0000139">
    <property type="term" value="C:Golgi membrane"/>
    <property type="evidence" value="ECO:0007669"/>
    <property type="project" value="UniProtKB-SubCell"/>
</dbReference>
<dbReference type="FunFam" id="2.60.40.1480:FF:000001">
    <property type="entry name" value="Coatomer subunit gamma"/>
    <property type="match status" value="1"/>
</dbReference>
<keyword evidence="5" id="KW-0677">Repeat</keyword>
<feature type="domain" description="Clathrin/coatomer adaptor adaptin-like N-terminal" evidence="13">
    <location>
        <begin position="22"/>
        <end position="574"/>
    </location>
</feature>
<evidence type="ECO:0000256" key="2">
    <source>
        <dbReference type="ARBA" id="ARBA00010720"/>
    </source>
</evidence>
<keyword evidence="10 11" id="KW-0968">Cytoplasmic vesicle</keyword>
<dbReference type="InterPro" id="IPR013040">
    <property type="entry name" value="Coatomer_gsu_app_Ig-like_dom"/>
</dbReference>
<keyword evidence="8 11" id="KW-0333">Golgi apparatus</keyword>